<keyword evidence="1" id="KW-0472">Membrane</keyword>
<evidence type="ECO:0000313" key="2">
    <source>
        <dbReference type="EMBL" id="CAF4311671.1"/>
    </source>
</evidence>
<dbReference type="AlphaFoldDB" id="A0A820IT67"/>
<dbReference type="EMBL" id="CAJOAY010017493">
    <property type="protein sequence ID" value="CAF4311671.1"/>
    <property type="molecule type" value="Genomic_DNA"/>
</dbReference>
<accession>A0A820IT67</accession>
<keyword evidence="1" id="KW-0812">Transmembrane</keyword>
<evidence type="ECO:0000256" key="1">
    <source>
        <dbReference type="SAM" id="Phobius"/>
    </source>
</evidence>
<evidence type="ECO:0000313" key="3">
    <source>
        <dbReference type="Proteomes" id="UP000663881"/>
    </source>
</evidence>
<reference evidence="2" key="1">
    <citation type="submission" date="2021-02" db="EMBL/GenBank/DDBJ databases">
        <authorList>
            <person name="Nowell W R."/>
        </authorList>
    </citation>
    <scope>NUCLEOTIDE SEQUENCE</scope>
</reference>
<comment type="caution">
    <text evidence="2">The sequence shown here is derived from an EMBL/GenBank/DDBJ whole genome shotgun (WGS) entry which is preliminary data.</text>
</comment>
<proteinExistence type="predicted"/>
<organism evidence="2 3">
    <name type="scientific">Adineta steineri</name>
    <dbReference type="NCBI Taxonomy" id="433720"/>
    <lineage>
        <taxon>Eukaryota</taxon>
        <taxon>Metazoa</taxon>
        <taxon>Spiralia</taxon>
        <taxon>Gnathifera</taxon>
        <taxon>Rotifera</taxon>
        <taxon>Eurotatoria</taxon>
        <taxon>Bdelloidea</taxon>
        <taxon>Adinetida</taxon>
        <taxon>Adinetidae</taxon>
        <taxon>Adineta</taxon>
    </lineage>
</organism>
<feature type="non-terminal residue" evidence="2">
    <location>
        <position position="1"/>
    </location>
</feature>
<dbReference type="Proteomes" id="UP000663881">
    <property type="component" value="Unassembled WGS sequence"/>
</dbReference>
<gene>
    <name evidence="2" type="ORF">OKA104_LOCUS46757</name>
</gene>
<feature type="transmembrane region" description="Helical" evidence="1">
    <location>
        <begin position="24"/>
        <end position="43"/>
    </location>
</feature>
<protein>
    <submittedName>
        <fullName evidence="2">Uncharacterized protein</fullName>
    </submittedName>
</protein>
<sequence>SKTVTSNATQSKTLCEYMKRRKGMWITFTIIVLVIIITIPIFISKTKMINSETTPTIEITTEMEVPQTTGSENEIIIYFEVNIG</sequence>
<name>A0A820IT67_9BILA</name>
<keyword evidence="1" id="KW-1133">Transmembrane helix</keyword>